<evidence type="ECO:0000313" key="1">
    <source>
        <dbReference type="EnsemblPlants" id="AET6Gv20128900.2"/>
    </source>
</evidence>
<reference evidence="1" key="5">
    <citation type="journal article" date="2021" name="G3 (Bethesda)">
        <title>Aegilops tauschii genome assembly Aet v5.0 features greater sequence contiguity and improved annotation.</title>
        <authorList>
            <person name="Wang L."/>
            <person name="Zhu T."/>
            <person name="Rodriguez J.C."/>
            <person name="Deal K.R."/>
            <person name="Dubcovsky J."/>
            <person name="McGuire P.E."/>
            <person name="Lux T."/>
            <person name="Spannagl M."/>
            <person name="Mayer K.F.X."/>
            <person name="Baldrich P."/>
            <person name="Meyers B.C."/>
            <person name="Huo N."/>
            <person name="Gu Y.Q."/>
            <person name="Zhou H."/>
            <person name="Devos K.M."/>
            <person name="Bennetzen J.L."/>
            <person name="Unver T."/>
            <person name="Budak H."/>
            <person name="Gulick P.J."/>
            <person name="Galiba G."/>
            <person name="Kalapos B."/>
            <person name="Nelson D.R."/>
            <person name="Li P."/>
            <person name="You F.M."/>
            <person name="Luo M.C."/>
            <person name="Dvorak J."/>
        </authorList>
    </citation>
    <scope>NUCLEOTIDE SEQUENCE [LARGE SCALE GENOMIC DNA]</scope>
    <source>
        <strain evidence="1">cv. AL8/78</strain>
    </source>
</reference>
<reference evidence="1" key="4">
    <citation type="submission" date="2019-03" db="UniProtKB">
        <authorList>
            <consortium name="EnsemblPlants"/>
        </authorList>
    </citation>
    <scope>IDENTIFICATION</scope>
</reference>
<dbReference type="Gramene" id="AET6Gv20128900.2">
    <property type="protein sequence ID" value="AET6Gv20128900.2"/>
    <property type="gene ID" value="AET6Gv20128900"/>
</dbReference>
<proteinExistence type="predicted"/>
<name>A0A453MWV7_AEGTS</name>
<organism evidence="1 2">
    <name type="scientific">Aegilops tauschii subsp. strangulata</name>
    <name type="common">Goatgrass</name>
    <dbReference type="NCBI Taxonomy" id="200361"/>
    <lineage>
        <taxon>Eukaryota</taxon>
        <taxon>Viridiplantae</taxon>
        <taxon>Streptophyta</taxon>
        <taxon>Embryophyta</taxon>
        <taxon>Tracheophyta</taxon>
        <taxon>Spermatophyta</taxon>
        <taxon>Magnoliopsida</taxon>
        <taxon>Liliopsida</taxon>
        <taxon>Poales</taxon>
        <taxon>Poaceae</taxon>
        <taxon>BOP clade</taxon>
        <taxon>Pooideae</taxon>
        <taxon>Triticodae</taxon>
        <taxon>Triticeae</taxon>
        <taxon>Triticinae</taxon>
        <taxon>Aegilops</taxon>
    </lineage>
</organism>
<reference evidence="2" key="2">
    <citation type="journal article" date="2017" name="Nat. Plants">
        <title>The Aegilops tauschii genome reveals multiple impacts of transposons.</title>
        <authorList>
            <person name="Zhao G."/>
            <person name="Zou C."/>
            <person name="Li K."/>
            <person name="Wang K."/>
            <person name="Li T."/>
            <person name="Gao L."/>
            <person name="Zhang X."/>
            <person name="Wang H."/>
            <person name="Yang Z."/>
            <person name="Liu X."/>
            <person name="Jiang W."/>
            <person name="Mao L."/>
            <person name="Kong X."/>
            <person name="Jiao Y."/>
            <person name="Jia J."/>
        </authorList>
    </citation>
    <scope>NUCLEOTIDE SEQUENCE [LARGE SCALE GENOMIC DNA]</scope>
    <source>
        <strain evidence="2">cv. AL8/78</strain>
    </source>
</reference>
<keyword evidence="2" id="KW-1185">Reference proteome</keyword>
<protein>
    <submittedName>
        <fullName evidence="1">Uncharacterized protein</fullName>
    </submittedName>
</protein>
<accession>A0A453MWV7</accession>
<evidence type="ECO:0000313" key="2">
    <source>
        <dbReference type="Proteomes" id="UP000015105"/>
    </source>
</evidence>
<sequence length="32" mass="3790">QAKLIDIQSQRFNESNLIWKLDKRVPLLVPLN</sequence>
<dbReference type="EnsemblPlants" id="AET6Gv20128900.2">
    <property type="protein sequence ID" value="AET6Gv20128900.2"/>
    <property type="gene ID" value="AET6Gv20128900"/>
</dbReference>
<dbReference type="AlphaFoldDB" id="A0A453MWV7"/>
<dbReference type="Proteomes" id="UP000015105">
    <property type="component" value="Chromosome 6D"/>
</dbReference>
<reference evidence="2" key="1">
    <citation type="journal article" date="2014" name="Science">
        <title>Ancient hybridizations among the ancestral genomes of bread wheat.</title>
        <authorList>
            <consortium name="International Wheat Genome Sequencing Consortium,"/>
            <person name="Marcussen T."/>
            <person name="Sandve S.R."/>
            <person name="Heier L."/>
            <person name="Spannagl M."/>
            <person name="Pfeifer M."/>
            <person name="Jakobsen K.S."/>
            <person name="Wulff B.B."/>
            <person name="Steuernagel B."/>
            <person name="Mayer K.F."/>
            <person name="Olsen O.A."/>
        </authorList>
    </citation>
    <scope>NUCLEOTIDE SEQUENCE [LARGE SCALE GENOMIC DNA]</scope>
    <source>
        <strain evidence="2">cv. AL8/78</strain>
    </source>
</reference>
<reference evidence="1" key="3">
    <citation type="journal article" date="2017" name="Nature">
        <title>Genome sequence of the progenitor of the wheat D genome Aegilops tauschii.</title>
        <authorList>
            <person name="Luo M.C."/>
            <person name="Gu Y.Q."/>
            <person name="Puiu D."/>
            <person name="Wang H."/>
            <person name="Twardziok S.O."/>
            <person name="Deal K.R."/>
            <person name="Huo N."/>
            <person name="Zhu T."/>
            <person name="Wang L."/>
            <person name="Wang Y."/>
            <person name="McGuire P.E."/>
            <person name="Liu S."/>
            <person name="Long H."/>
            <person name="Ramasamy R.K."/>
            <person name="Rodriguez J.C."/>
            <person name="Van S.L."/>
            <person name="Yuan L."/>
            <person name="Wang Z."/>
            <person name="Xia Z."/>
            <person name="Xiao L."/>
            <person name="Anderson O.D."/>
            <person name="Ouyang S."/>
            <person name="Liang Y."/>
            <person name="Zimin A.V."/>
            <person name="Pertea G."/>
            <person name="Qi P."/>
            <person name="Bennetzen J.L."/>
            <person name="Dai X."/>
            <person name="Dawson M.W."/>
            <person name="Muller H.G."/>
            <person name="Kugler K."/>
            <person name="Rivarola-Duarte L."/>
            <person name="Spannagl M."/>
            <person name="Mayer K.F.X."/>
            <person name="Lu F.H."/>
            <person name="Bevan M.W."/>
            <person name="Leroy P."/>
            <person name="Li P."/>
            <person name="You F.M."/>
            <person name="Sun Q."/>
            <person name="Liu Z."/>
            <person name="Lyons E."/>
            <person name="Wicker T."/>
            <person name="Salzberg S.L."/>
            <person name="Devos K.M."/>
            <person name="Dvorak J."/>
        </authorList>
    </citation>
    <scope>NUCLEOTIDE SEQUENCE [LARGE SCALE GENOMIC DNA]</scope>
    <source>
        <strain evidence="1">cv. AL8/78</strain>
    </source>
</reference>